<evidence type="ECO:0000256" key="7">
    <source>
        <dbReference type="SAM" id="MobiDB-lite"/>
    </source>
</evidence>
<evidence type="ECO:0000256" key="2">
    <source>
        <dbReference type="ARBA" id="ARBA00006222"/>
    </source>
</evidence>
<feature type="domain" description="Cdc37 N-terminal" evidence="10">
    <location>
        <begin position="2"/>
        <end position="194"/>
    </location>
</feature>
<feature type="region of interest" description="Disordered" evidence="7">
    <location>
        <begin position="192"/>
        <end position="267"/>
    </location>
</feature>
<dbReference type="GO" id="GO:0051087">
    <property type="term" value="F:protein-folding chaperone binding"/>
    <property type="evidence" value="ECO:0007669"/>
    <property type="project" value="TreeGrafter"/>
</dbReference>
<dbReference type="Pfam" id="PF08565">
    <property type="entry name" value="CDC37_M"/>
    <property type="match status" value="1"/>
</dbReference>
<comment type="caution">
    <text evidence="11">The sequence shown here is derived from an EMBL/GenBank/DDBJ whole genome shotgun (WGS) entry which is preliminary data.</text>
</comment>
<dbReference type="FunFam" id="1.20.58.610:FF:000002">
    <property type="entry name" value="Hsp90 co-chaperone Cdc37, putative"/>
    <property type="match status" value="1"/>
</dbReference>
<keyword evidence="12" id="KW-1185">Reference proteome</keyword>
<dbReference type="PANTHER" id="PTHR12800:SF4">
    <property type="entry name" value="HSP90 CO-CHAPERONE CDC37"/>
    <property type="match status" value="1"/>
</dbReference>
<comment type="similarity">
    <text evidence="2">Belongs to the CDC37 family.</text>
</comment>
<dbReference type="Pfam" id="PF03234">
    <property type="entry name" value="CDC37_N"/>
    <property type="match status" value="1"/>
</dbReference>
<dbReference type="SMART" id="SM01070">
    <property type="entry name" value="CDC37_M"/>
    <property type="match status" value="1"/>
</dbReference>
<organism evidence="11 12">
    <name type="scientific">Cudoniella acicularis</name>
    <dbReference type="NCBI Taxonomy" id="354080"/>
    <lineage>
        <taxon>Eukaryota</taxon>
        <taxon>Fungi</taxon>
        <taxon>Dikarya</taxon>
        <taxon>Ascomycota</taxon>
        <taxon>Pezizomycotina</taxon>
        <taxon>Leotiomycetes</taxon>
        <taxon>Helotiales</taxon>
        <taxon>Tricladiaceae</taxon>
        <taxon>Cudoniella</taxon>
    </lineage>
</organism>
<accession>A0A8H4RNV6</accession>
<dbReference type="InterPro" id="IPR013855">
    <property type="entry name" value="Cdc37_N_dom"/>
</dbReference>
<dbReference type="GO" id="GO:0050821">
    <property type="term" value="P:protein stabilization"/>
    <property type="evidence" value="ECO:0007669"/>
    <property type="project" value="TreeGrafter"/>
</dbReference>
<evidence type="ECO:0000259" key="8">
    <source>
        <dbReference type="SMART" id="SM01069"/>
    </source>
</evidence>
<dbReference type="GO" id="GO:0031072">
    <property type="term" value="F:heat shock protein binding"/>
    <property type="evidence" value="ECO:0007669"/>
    <property type="project" value="TreeGrafter"/>
</dbReference>
<evidence type="ECO:0000259" key="10">
    <source>
        <dbReference type="SMART" id="SM01071"/>
    </source>
</evidence>
<dbReference type="InterPro" id="IPR004918">
    <property type="entry name" value="Cdc37"/>
</dbReference>
<dbReference type="Gene3D" id="1.20.58.610">
    <property type="entry name" value="Cdc37, Hsp90 binding domain"/>
    <property type="match status" value="1"/>
</dbReference>
<feature type="compositionally biased region" description="Polar residues" evidence="7">
    <location>
        <begin position="229"/>
        <end position="244"/>
    </location>
</feature>
<feature type="compositionally biased region" description="Acidic residues" evidence="7">
    <location>
        <begin position="247"/>
        <end position="264"/>
    </location>
</feature>
<dbReference type="AlphaFoldDB" id="A0A8H4RNV6"/>
<feature type="domain" description="Cdc37 C-terminal" evidence="8">
    <location>
        <begin position="405"/>
        <end position="507"/>
    </location>
</feature>
<dbReference type="SMART" id="SM01071">
    <property type="entry name" value="CDC37_N"/>
    <property type="match status" value="1"/>
</dbReference>
<feature type="domain" description="Cdc37 Hsp90 binding" evidence="9">
    <location>
        <begin position="207"/>
        <end position="385"/>
    </location>
</feature>
<keyword evidence="6" id="KW-0175">Coiled coil</keyword>
<dbReference type="SUPFAM" id="SSF101391">
    <property type="entry name" value="Hsp90 co-chaperone CDC37"/>
    <property type="match status" value="1"/>
</dbReference>
<evidence type="ECO:0000256" key="3">
    <source>
        <dbReference type="ARBA" id="ARBA00022490"/>
    </source>
</evidence>
<proteinExistence type="inferred from homology"/>
<feature type="coiled-coil region" evidence="6">
    <location>
        <begin position="146"/>
        <end position="180"/>
    </location>
</feature>
<comment type="subcellular location">
    <subcellularLocation>
        <location evidence="1">Cytoplasm</location>
    </subcellularLocation>
</comment>
<dbReference type="EMBL" id="JAAMPI010000418">
    <property type="protein sequence ID" value="KAF4631702.1"/>
    <property type="molecule type" value="Genomic_DNA"/>
</dbReference>
<dbReference type="Proteomes" id="UP000566819">
    <property type="component" value="Unassembled WGS sequence"/>
</dbReference>
<gene>
    <name evidence="11" type="ORF">G7Y89_g6434</name>
</gene>
<evidence type="ECO:0000259" key="9">
    <source>
        <dbReference type="SMART" id="SM01070"/>
    </source>
</evidence>
<evidence type="ECO:0000313" key="11">
    <source>
        <dbReference type="EMBL" id="KAF4631702.1"/>
    </source>
</evidence>
<keyword evidence="3" id="KW-0963">Cytoplasm</keyword>
<protein>
    <recommendedName>
        <fullName evidence="5">Hsp90 chaperone protein kinase-targeting subunit</fullName>
    </recommendedName>
</protein>
<dbReference type="GO" id="GO:0051082">
    <property type="term" value="F:unfolded protein binding"/>
    <property type="evidence" value="ECO:0007669"/>
    <property type="project" value="TreeGrafter"/>
</dbReference>
<dbReference type="PANTHER" id="PTHR12800">
    <property type="entry name" value="CDC37-RELATED"/>
    <property type="match status" value="1"/>
</dbReference>
<keyword evidence="4" id="KW-0143">Chaperone</keyword>
<dbReference type="InterPro" id="IPR013874">
    <property type="entry name" value="Cdc37_Hsp90-bd"/>
</dbReference>
<feature type="region of interest" description="Disordered" evidence="7">
    <location>
        <begin position="490"/>
        <end position="510"/>
    </location>
</feature>
<evidence type="ECO:0000256" key="5">
    <source>
        <dbReference type="ARBA" id="ARBA00031396"/>
    </source>
</evidence>
<dbReference type="Pfam" id="PF08564">
    <property type="entry name" value="CDC37_C"/>
    <property type="match status" value="1"/>
</dbReference>
<dbReference type="InterPro" id="IPR013873">
    <property type="entry name" value="Cdc37_C"/>
</dbReference>
<dbReference type="OrthoDB" id="440202at2759"/>
<reference evidence="11 12" key="1">
    <citation type="submission" date="2020-03" db="EMBL/GenBank/DDBJ databases">
        <title>Draft Genome Sequence of Cudoniella acicularis.</title>
        <authorList>
            <person name="Buettner E."/>
            <person name="Kellner H."/>
        </authorList>
    </citation>
    <scope>NUCLEOTIDE SEQUENCE [LARGE SCALE GENOMIC DNA]</scope>
    <source>
        <strain evidence="11 12">DSM 108380</strain>
    </source>
</reference>
<dbReference type="GO" id="GO:0006457">
    <property type="term" value="P:protein folding"/>
    <property type="evidence" value="ECO:0007669"/>
    <property type="project" value="TreeGrafter"/>
</dbReference>
<evidence type="ECO:0000313" key="12">
    <source>
        <dbReference type="Proteomes" id="UP000566819"/>
    </source>
</evidence>
<dbReference type="GO" id="GO:0019901">
    <property type="term" value="F:protein kinase binding"/>
    <property type="evidence" value="ECO:0007669"/>
    <property type="project" value="InterPro"/>
</dbReference>
<dbReference type="SMART" id="SM01069">
    <property type="entry name" value="CDC37_C"/>
    <property type="match status" value="1"/>
</dbReference>
<sequence length="510" mass="56869">MPVDYSKWDALELSDDSDIEVHPNVDKRSFIRAKQNQIHQQRFERKNKIETFKYERIINDGLLNRINSLLAALESHSAEAEKRSPDEIMFQAIMESVGDSENDTPPPRPAGVHSQETELPTYSKMMAVLVDQVKEKVDGDKPENRFEAYVAEVKAHQAKIQGLQKQLLAELNELEREEGRKITSESIHTGFDSSYVAKPDHKMASESKKKSTKKETFQAVEVLNPKALANQNPLKHQDSQQSSGADADVDEPEEADDDDDEVEASEIGKKFATIKTGDYRTCLQFISEHPEVVAEKETDGLLVLAFNSSIAGADDFSRQCVHQALLLQYCRALGRDGVGLFFKRITTPGHQAQKVFFDDVNSTYARIKSRAKEIEKQRAQEEAEGAGGVEQIQLHAVDPGTTINIKIPPVTSDDPEEVKAREMFNSFPPGLQRALESGSLDEVNKVLGKMSVEEAEEIVGQLGEGGMLSLEEQIIDATTEEGQKALKEFEEQEKAAQHAALSEKYADDPE</sequence>
<dbReference type="GO" id="GO:0005737">
    <property type="term" value="C:cytoplasm"/>
    <property type="evidence" value="ECO:0007669"/>
    <property type="project" value="UniProtKB-SubCell"/>
</dbReference>
<evidence type="ECO:0000256" key="6">
    <source>
        <dbReference type="SAM" id="Coils"/>
    </source>
</evidence>
<name>A0A8H4RNV6_9HELO</name>
<evidence type="ECO:0000256" key="1">
    <source>
        <dbReference type="ARBA" id="ARBA00004496"/>
    </source>
</evidence>
<evidence type="ECO:0000256" key="4">
    <source>
        <dbReference type="ARBA" id="ARBA00023186"/>
    </source>
</evidence>
<feature type="compositionally biased region" description="Basic and acidic residues" evidence="7">
    <location>
        <begin position="198"/>
        <end position="216"/>
    </location>
</feature>
<dbReference type="InterPro" id="IPR038189">
    <property type="entry name" value="Cdc37_Hsp90-bd_sf"/>
</dbReference>